<dbReference type="SUPFAM" id="SSF55729">
    <property type="entry name" value="Acyl-CoA N-acyltransferases (Nat)"/>
    <property type="match status" value="1"/>
</dbReference>
<comment type="caution">
    <text evidence="2">The sequence shown here is derived from an EMBL/GenBank/DDBJ whole genome shotgun (WGS) entry which is preliminary data.</text>
</comment>
<dbReference type="PROSITE" id="PS51186">
    <property type="entry name" value="GNAT"/>
    <property type="match status" value="1"/>
</dbReference>
<name>X1CVC8_9ZZZZ</name>
<reference evidence="2" key="1">
    <citation type="journal article" date="2014" name="Front. Microbiol.">
        <title>High frequency of phylogenetically diverse reductive dehalogenase-homologous genes in deep subseafloor sedimentary metagenomes.</title>
        <authorList>
            <person name="Kawai M."/>
            <person name="Futagami T."/>
            <person name="Toyoda A."/>
            <person name="Takaki Y."/>
            <person name="Nishi S."/>
            <person name="Hori S."/>
            <person name="Arai W."/>
            <person name="Tsubouchi T."/>
            <person name="Morono Y."/>
            <person name="Uchiyama I."/>
            <person name="Ito T."/>
            <person name="Fujiyama A."/>
            <person name="Inagaki F."/>
            <person name="Takami H."/>
        </authorList>
    </citation>
    <scope>NUCLEOTIDE SEQUENCE</scope>
    <source>
        <strain evidence="2">Expedition CK06-06</strain>
    </source>
</reference>
<dbReference type="InterPro" id="IPR000182">
    <property type="entry name" value="GNAT_dom"/>
</dbReference>
<proteinExistence type="predicted"/>
<dbReference type="GO" id="GO:0016747">
    <property type="term" value="F:acyltransferase activity, transferring groups other than amino-acyl groups"/>
    <property type="evidence" value="ECO:0007669"/>
    <property type="project" value="InterPro"/>
</dbReference>
<feature type="domain" description="N-acetyltransferase" evidence="1">
    <location>
        <begin position="1"/>
        <end position="73"/>
    </location>
</feature>
<feature type="non-terminal residue" evidence="2">
    <location>
        <position position="153"/>
    </location>
</feature>
<dbReference type="PANTHER" id="PTHR41700">
    <property type="entry name" value="GCN5-RELATED N-ACETYLTRANSFERASE"/>
    <property type="match status" value="1"/>
</dbReference>
<organism evidence="2">
    <name type="scientific">marine sediment metagenome</name>
    <dbReference type="NCBI Taxonomy" id="412755"/>
    <lineage>
        <taxon>unclassified sequences</taxon>
        <taxon>metagenomes</taxon>
        <taxon>ecological metagenomes</taxon>
    </lineage>
</organism>
<dbReference type="InterPro" id="IPR016181">
    <property type="entry name" value="Acyl_CoA_acyltransferase"/>
</dbReference>
<dbReference type="EMBL" id="BART01015734">
    <property type="protein sequence ID" value="GAG88136.1"/>
    <property type="molecule type" value="Genomic_DNA"/>
</dbReference>
<accession>X1CVC8</accession>
<evidence type="ECO:0000259" key="1">
    <source>
        <dbReference type="PROSITE" id="PS51186"/>
    </source>
</evidence>
<sequence length="153" mass="17683">MGVHPKHRDQGIGFVLKRAQWQMVRHQGIDRITWTYDPLQSRNAYLNIAKLGAVCNTYLRDIYGSLEDDLNVGLPSDRFQVDWWTNSQRAKQRLNKKARLKLDLAHFLAAGAEIVNPTFEREDGLPRANFDRIDEMTEKHIGVNDEPSIILIE</sequence>
<protein>
    <recommendedName>
        <fullName evidence="1">N-acetyltransferase domain-containing protein</fullName>
    </recommendedName>
</protein>
<evidence type="ECO:0000313" key="2">
    <source>
        <dbReference type="EMBL" id="GAG88136.1"/>
    </source>
</evidence>
<dbReference type="InterPro" id="IPR038764">
    <property type="entry name" value="GNAT_N_AcTrfase_prd"/>
</dbReference>
<dbReference type="AlphaFoldDB" id="X1CVC8"/>
<dbReference type="PANTHER" id="PTHR41700:SF1">
    <property type="entry name" value="N-ACETYLTRANSFERASE DOMAIN-CONTAINING PROTEIN"/>
    <property type="match status" value="1"/>
</dbReference>
<gene>
    <name evidence="2" type="ORF">S01H4_30475</name>
</gene>